<dbReference type="EMBL" id="QGKY02000089">
    <property type="protein sequence ID" value="KAF2613042.1"/>
    <property type="molecule type" value="Genomic_DNA"/>
</dbReference>
<accession>A0A8S9M2F6</accession>
<evidence type="ECO:0000313" key="1">
    <source>
        <dbReference type="EMBL" id="KAF2613042.1"/>
    </source>
</evidence>
<organism evidence="1">
    <name type="scientific">Brassica cretica</name>
    <name type="common">Mustard</name>
    <dbReference type="NCBI Taxonomy" id="69181"/>
    <lineage>
        <taxon>Eukaryota</taxon>
        <taxon>Viridiplantae</taxon>
        <taxon>Streptophyta</taxon>
        <taxon>Embryophyta</taxon>
        <taxon>Tracheophyta</taxon>
        <taxon>Spermatophyta</taxon>
        <taxon>Magnoliopsida</taxon>
        <taxon>eudicotyledons</taxon>
        <taxon>Gunneridae</taxon>
        <taxon>Pentapetalae</taxon>
        <taxon>rosids</taxon>
        <taxon>malvids</taxon>
        <taxon>Brassicales</taxon>
        <taxon>Brassicaceae</taxon>
        <taxon>Brassiceae</taxon>
        <taxon>Brassica</taxon>
    </lineage>
</organism>
<sequence>MTIQATITPITRMKFTARRRRLDFEADSGRALLEFCSQFEVTDNRALRLLHHVFSPKSPVLRD</sequence>
<reference evidence="1" key="1">
    <citation type="submission" date="2019-12" db="EMBL/GenBank/DDBJ databases">
        <title>Genome sequencing and annotation of Brassica cretica.</title>
        <authorList>
            <person name="Studholme D.J."/>
            <person name="Sarris P.F."/>
        </authorList>
    </citation>
    <scope>NUCLEOTIDE SEQUENCE</scope>
    <source>
        <strain evidence="1">PFS-102/07</strain>
        <tissue evidence="1">Leaf</tissue>
    </source>
</reference>
<comment type="caution">
    <text evidence="1">The sequence shown here is derived from an EMBL/GenBank/DDBJ whole genome shotgun (WGS) entry which is preliminary data.</text>
</comment>
<protein>
    <submittedName>
        <fullName evidence="1">Uncharacterized protein</fullName>
    </submittedName>
</protein>
<proteinExistence type="predicted"/>
<gene>
    <name evidence="1" type="ORF">F2Q70_00011028</name>
</gene>
<dbReference type="AlphaFoldDB" id="A0A8S9M2F6"/>
<name>A0A8S9M2F6_BRACR</name>